<dbReference type="GO" id="GO:0016020">
    <property type="term" value="C:membrane"/>
    <property type="evidence" value="ECO:0007669"/>
    <property type="project" value="UniProtKB-SubCell"/>
</dbReference>
<evidence type="ECO:0000256" key="5">
    <source>
        <dbReference type="ARBA" id="ARBA00023136"/>
    </source>
</evidence>
<keyword evidence="10" id="KW-1185">Reference proteome</keyword>
<keyword evidence="5 7" id="KW-0472">Membrane</keyword>
<dbReference type="PANTHER" id="PTHR43791">
    <property type="entry name" value="PERMEASE-RELATED"/>
    <property type="match status" value="1"/>
</dbReference>
<evidence type="ECO:0000256" key="7">
    <source>
        <dbReference type="SAM" id="Phobius"/>
    </source>
</evidence>
<sequence>MSSVSKNSSEDKIEDIEKKEHDKPPATDDHYDPDFVRRTLRKCDWRMLPLLGGLYSISLIDRTNLGLARSAGLDFELGLKQGERYSIASMAYFIPYILLQIPGNLVLRWLGARTWLTICVVGWGIAQLGMGFVKTWGWLTFCRIWLGVFEAGFFPALVFIITTWYKRHEVQQRLAIFYLFSILLGGFSALLAYGLAQLSGKGGYLGWSWIFIIEGILTIVLGLLTWLFVPDFPHKSKFITEEQRKMILDRVEADRGDSVPDEMTPAKLLHHLSDPIMWLFALMFMCSTMPAYAIGFFITTLLRSMGFATLESLLLTCPPYVCAALSCFIFARLSDRTRQRALWLAVQTVITLVGLFITTYAKNNGARYFGLFMINSGASGCIPGVLAYSSNNVTSHTKRSVSTAVVIAAGGVGGIFATTVYRQKDFPNSPSIWNPPADFNFWNEATLLGDRLRQYAEKELASASRTYSDVADEISDFKETMRRVVDAAAQMQELHSQSHSHSEKRNVNTPFSYEGFYDRFSVKADLIIQQFLEEFKEPLPENQTERYRKTEKAVVWLLDKLEDALVEVYATFGVSEIEAREKFGHLKPHIKHAVLVTAKLVEEHPAIVEVLIVSAVLLALPEGFIMRPIIRVFGWGPQGPVKGSAAASLQRYFYRTAIREGSWFARLQSAGMRWGSRTGCKAVAGAGAVAIMTGAFCGCF</sequence>
<organism evidence="9 10">
    <name type="scientific">Psilocybe cf. subviscida</name>
    <dbReference type="NCBI Taxonomy" id="2480587"/>
    <lineage>
        <taxon>Eukaryota</taxon>
        <taxon>Fungi</taxon>
        <taxon>Dikarya</taxon>
        <taxon>Basidiomycota</taxon>
        <taxon>Agaricomycotina</taxon>
        <taxon>Agaricomycetes</taxon>
        <taxon>Agaricomycetidae</taxon>
        <taxon>Agaricales</taxon>
        <taxon>Agaricineae</taxon>
        <taxon>Strophariaceae</taxon>
        <taxon>Psilocybe</taxon>
    </lineage>
</organism>
<dbReference type="SUPFAM" id="SSF103473">
    <property type="entry name" value="MFS general substrate transporter"/>
    <property type="match status" value="1"/>
</dbReference>
<dbReference type="Pfam" id="PF07690">
    <property type="entry name" value="MFS_1"/>
    <property type="match status" value="1"/>
</dbReference>
<evidence type="ECO:0000313" key="9">
    <source>
        <dbReference type="EMBL" id="KAF5320732.1"/>
    </source>
</evidence>
<evidence type="ECO:0000313" key="10">
    <source>
        <dbReference type="Proteomes" id="UP000567179"/>
    </source>
</evidence>
<dbReference type="Proteomes" id="UP000567179">
    <property type="component" value="Unassembled WGS sequence"/>
</dbReference>
<accession>A0A8H5BCH3</accession>
<proteinExistence type="predicted"/>
<feature type="transmembrane region" description="Helical" evidence="7">
    <location>
        <begin position="367"/>
        <end position="389"/>
    </location>
</feature>
<dbReference type="OrthoDB" id="3639251at2759"/>
<gene>
    <name evidence="9" type="ORF">D9619_001904</name>
</gene>
<feature type="transmembrane region" description="Helical" evidence="7">
    <location>
        <begin position="401"/>
        <end position="421"/>
    </location>
</feature>
<feature type="transmembrane region" description="Helical" evidence="7">
    <location>
        <begin position="144"/>
        <end position="164"/>
    </location>
</feature>
<comment type="subcellular location">
    <subcellularLocation>
        <location evidence="1">Membrane</location>
        <topology evidence="1">Multi-pass membrane protein</topology>
    </subcellularLocation>
</comment>
<dbReference type="InterPro" id="IPR038213">
    <property type="entry name" value="IFI6/IFI27-like_sf"/>
</dbReference>
<dbReference type="Gene3D" id="6.10.110.10">
    <property type="match status" value="1"/>
</dbReference>
<feature type="transmembrane region" description="Helical" evidence="7">
    <location>
        <begin position="207"/>
        <end position="229"/>
    </location>
</feature>
<evidence type="ECO:0000256" key="1">
    <source>
        <dbReference type="ARBA" id="ARBA00004141"/>
    </source>
</evidence>
<keyword evidence="2" id="KW-0813">Transport</keyword>
<reference evidence="9 10" key="1">
    <citation type="journal article" date="2020" name="ISME J.">
        <title>Uncovering the hidden diversity of litter-decomposition mechanisms in mushroom-forming fungi.</title>
        <authorList>
            <person name="Floudas D."/>
            <person name="Bentzer J."/>
            <person name="Ahren D."/>
            <person name="Johansson T."/>
            <person name="Persson P."/>
            <person name="Tunlid A."/>
        </authorList>
    </citation>
    <scope>NUCLEOTIDE SEQUENCE [LARGE SCALE GENOMIC DNA]</scope>
    <source>
        <strain evidence="9 10">CBS 101986</strain>
    </source>
</reference>
<dbReference type="FunFam" id="1.20.1250.20:FF:000018">
    <property type="entry name" value="MFS transporter permease"/>
    <property type="match status" value="1"/>
</dbReference>
<evidence type="ECO:0000256" key="6">
    <source>
        <dbReference type="SAM" id="MobiDB-lite"/>
    </source>
</evidence>
<dbReference type="InterPro" id="IPR020846">
    <property type="entry name" value="MFS_dom"/>
</dbReference>
<feature type="compositionally biased region" description="Basic and acidic residues" evidence="6">
    <location>
        <begin position="8"/>
        <end position="30"/>
    </location>
</feature>
<dbReference type="GO" id="GO:0022857">
    <property type="term" value="F:transmembrane transporter activity"/>
    <property type="evidence" value="ECO:0007669"/>
    <property type="project" value="InterPro"/>
</dbReference>
<feature type="transmembrane region" description="Helical" evidence="7">
    <location>
        <begin position="341"/>
        <end position="361"/>
    </location>
</feature>
<keyword evidence="3 7" id="KW-0812">Transmembrane</keyword>
<feature type="transmembrane region" description="Helical" evidence="7">
    <location>
        <begin position="85"/>
        <end position="107"/>
    </location>
</feature>
<dbReference type="Gene3D" id="1.20.1250.20">
    <property type="entry name" value="MFS general substrate transporter like domains"/>
    <property type="match status" value="2"/>
</dbReference>
<feature type="transmembrane region" description="Helical" evidence="7">
    <location>
        <begin position="114"/>
        <end position="132"/>
    </location>
</feature>
<feature type="transmembrane region" description="Helical" evidence="7">
    <location>
        <begin position="313"/>
        <end position="334"/>
    </location>
</feature>
<dbReference type="InterPro" id="IPR011701">
    <property type="entry name" value="MFS"/>
</dbReference>
<protein>
    <recommendedName>
        <fullName evidence="8">Major facilitator superfamily (MFS) profile domain-containing protein</fullName>
    </recommendedName>
</protein>
<comment type="caution">
    <text evidence="9">The sequence shown here is derived from an EMBL/GenBank/DDBJ whole genome shotgun (WGS) entry which is preliminary data.</text>
</comment>
<feature type="transmembrane region" description="Helical" evidence="7">
    <location>
        <begin position="276"/>
        <end position="301"/>
    </location>
</feature>
<dbReference type="AlphaFoldDB" id="A0A8H5BCH3"/>
<evidence type="ECO:0000256" key="2">
    <source>
        <dbReference type="ARBA" id="ARBA00022448"/>
    </source>
</evidence>
<dbReference type="InterPro" id="IPR036259">
    <property type="entry name" value="MFS_trans_sf"/>
</dbReference>
<name>A0A8H5BCH3_9AGAR</name>
<dbReference type="PROSITE" id="PS50850">
    <property type="entry name" value="MFS"/>
    <property type="match status" value="1"/>
</dbReference>
<evidence type="ECO:0000259" key="8">
    <source>
        <dbReference type="PROSITE" id="PS50850"/>
    </source>
</evidence>
<evidence type="ECO:0000256" key="4">
    <source>
        <dbReference type="ARBA" id="ARBA00022989"/>
    </source>
</evidence>
<dbReference type="PANTHER" id="PTHR43791:SF3">
    <property type="entry name" value="MAJOR FACILITATOR SUPERFAMILY (MFS) PROFILE DOMAIN-CONTAINING PROTEIN"/>
    <property type="match status" value="1"/>
</dbReference>
<feature type="transmembrane region" description="Helical" evidence="7">
    <location>
        <begin position="176"/>
        <end position="195"/>
    </location>
</feature>
<feature type="domain" description="Major facilitator superfamily (MFS) profile" evidence="8">
    <location>
        <begin position="47"/>
        <end position="461"/>
    </location>
</feature>
<dbReference type="EMBL" id="JAACJJ010000028">
    <property type="protein sequence ID" value="KAF5320732.1"/>
    <property type="molecule type" value="Genomic_DNA"/>
</dbReference>
<keyword evidence="4 7" id="KW-1133">Transmembrane helix</keyword>
<feature type="region of interest" description="Disordered" evidence="6">
    <location>
        <begin position="1"/>
        <end position="30"/>
    </location>
</feature>
<evidence type="ECO:0000256" key="3">
    <source>
        <dbReference type="ARBA" id="ARBA00022692"/>
    </source>
</evidence>